<keyword evidence="3" id="KW-0560">Oxidoreductase</keyword>
<evidence type="ECO:0000256" key="2">
    <source>
        <dbReference type="ARBA" id="ARBA00022723"/>
    </source>
</evidence>
<dbReference type="SUPFAM" id="SSF51905">
    <property type="entry name" value="FAD/NAD(P)-binding domain"/>
    <property type="match status" value="1"/>
</dbReference>
<keyword evidence="6" id="KW-0472">Membrane</keyword>
<keyword evidence="5" id="KW-0411">Iron-sulfur</keyword>
<keyword evidence="1" id="KW-0004">4Fe-4S</keyword>
<keyword evidence="8" id="KW-1185">Reference proteome</keyword>
<dbReference type="InterPro" id="IPR036188">
    <property type="entry name" value="FAD/NAD-bd_sf"/>
</dbReference>
<dbReference type="PANTHER" id="PTHR43498">
    <property type="entry name" value="FERREDOXIN:COB-COM HETERODISULFIDE REDUCTASE SUBUNIT A"/>
    <property type="match status" value="1"/>
</dbReference>
<protein>
    <submittedName>
        <fullName evidence="7">FAD dependent oxidoreductase</fullName>
    </submittedName>
</protein>
<keyword evidence="6" id="KW-0812">Transmembrane</keyword>
<feature type="transmembrane region" description="Helical" evidence="6">
    <location>
        <begin position="7"/>
        <end position="25"/>
    </location>
</feature>
<dbReference type="GO" id="GO:0016491">
    <property type="term" value="F:oxidoreductase activity"/>
    <property type="evidence" value="ECO:0007669"/>
    <property type="project" value="UniProtKB-KW"/>
</dbReference>
<dbReference type="Gene3D" id="3.50.50.60">
    <property type="entry name" value="FAD/NAD(P)-binding domain"/>
    <property type="match status" value="1"/>
</dbReference>
<dbReference type="Pfam" id="PF12831">
    <property type="entry name" value="FAD_oxidored"/>
    <property type="match status" value="1"/>
</dbReference>
<keyword evidence="4" id="KW-0408">Iron</keyword>
<name>A0A1H9RD84_9BACI</name>
<dbReference type="GO" id="GO:0051539">
    <property type="term" value="F:4 iron, 4 sulfur cluster binding"/>
    <property type="evidence" value="ECO:0007669"/>
    <property type="project" value="UniProtKB-KW"/>
</dbReference>
<evidence type="ECO:0000256" key="1">
    <source>
        <dbReference type="ARBA" id="ARBA00022485"/>
    </source>
</evidence>
<evidence type="ECO:0000256" key="6">
    <source>
        <dbReference type="SAM" id="Phobius"/>
    </source>
</evidence>
<evidence type="ECO:0000256" key="5">
    <source>
        <dbReference type="ARBA" id="ARBA00023014"/>
    </source>
</evidence>
<evidence type="ECO:0000256" key="4">
    <source>
        <dbReference type="ARBA" id="ARBA00023004"/>
    </source>
</evidence>
<proteinExistence type="predicted"/>
<dbReference type="OrthoDB" id="9777740at2"/>
<dbReference type="InterPro" id="IPR039650">
    <property type="entry name" value="HdrA-like"/>
</dbReference>
<dbReference type="EMBL" id="FOGL01000008">
    <property type="protein sequence ID" value="SER70658.1"/>
    <property type="molecule type" value="Genomic_DNA"/>
</dbReference>
<sequence length="642" mass="70802">MKKVYIWGLLILVIIVIGGGITLMMSNNNKTNTVNEDTDAAGTDTSTEDMETLVKEYQLPKAMESFDESYDVIVIGGEPEGVAAAVSAARNGQKTLLVETREELGGLFTYGMLNFLDIPQGVDGKNVSEGIFKEWHQMVGNGNAFRIEEAKAAFKKLVDNEDNLSLTTKTDVMEAVKDDTNTVTSVKLSNEHGEFEVAGEAFIDATQDADFAVMADAPYFTGGEDIGIADRRMAVTLMIHLTGVDWDGVRRAVEEETFGTSAMNDHVAWGFSDLHYDYKPVQENTRLRGLNLAKVGDEYFINALQIFGINGLDEESKQHAIEVGATETEHIVEFLRAEFPGFENAEIASIPEELYVRETRHILAEYQLPMADVWTNKDHWDSIALGAYPVDVQAQTTEDYGFVIADPIQYAIPFRSIVPQEVNGLLVVSRSAGYSSLAAGSARIVPTGMAVAEGAGAAAAVANEEGISFREMTENEELIEQVRTKLDEQGAYVDHFELEYPYQGEWYDESIQKLINYGVVVASYTNELPVDDQASNQALVNVLNSAIQRSNGSFYEMNNAAIQEVYSTAYAGEPQNLTKEMVLENLSAIFAKDASSANWDALIEQGVVTAEHVEQLPDENVQYKHIYALVADMVTYLENLEE</sequence>
<dbReference type="RefSeq" id="WP_089740663.1">
    <property type="nucleotide sequence ID" value="NZ_FOGL01000008.1"/>
</dbReference>
<organism evidence="7 8">
    <name type="scientific">Gracilibacillus ureilyticus</name>
    <dbReference type="NCBI Taxonomy" id="531814"/>
    <lineage>
        <taxon>Bacteria</taxon>
        <taxon>Bacillati</taxon>
        <taxon>Bacillota</taxon>
        <taxon>Bacilli</taxon>
        <taxon>Bacillales</taxon>
        <taxon>Bacillaceae</taxon>
        <taxon>Gracilibacillus</taxon>
    </lineage>
</organism>
<dbReference type="PANTHER" id="PTHR43498:SF1">
    <property type="entry name" value="COB--COM HETERODISULFIDE REDUCTASE IRON-SULFUR SUBUNIT A"/>
    <property type="match status" value="1"/>
</dbReference>
<accession>A0A1H9RD84</accession>
<keyword evidence="6" id="KW-1133">Transmembrane helix</keyword>
<evidence type="ECO:0000313" key="7">
    <source>
        <dbReference type="EMBL" id="SER70658.1"/>
    </source>
</evidence>
<dbReference type="STRING" id="531814.SAMN04487944_108121"/>
<dbReference type="AlphaFoldDB" id="A0A1H9RD84"/>
<evidence type="ECO:0000313" key="8">
    <source>
        <dbReference type="Proteomes" id="UP000199687"/>
    </source>
</evidence>
<dbReference type="Proteomes" id="UP000199687">
    <property type="component" value="Unassembled WGS sequence"/>
</dbReference>
<keyword evidence="2" id="KW-0479">Metal-binding</keyword>
<dbReference type="GO" id="GO:0046872">
    <property type="term" value="F:metal ion binding"/>
    <property type="evidence" value="ECO:0007669"/>
    <property type="project" value="UniProtKB-KW"/>
</dbReference>
<reference evidence="7 8" key="1">
    <citation type="submission" date="2016-10" db="EMBL/GenBank/DDBJ databases">
        <authorList>
            <person name="de Groot N.N."/>
        </authorList>
    </citation>
    <scope>NUCLEOTIDE SEQUENCE [LARGE SCALE GENOMIC DNA]</scope>
    <source>
        <strain evidence="7 8">CGMCC 1.7727</strain>
    </source>
</reference>
<gene>
    <name evidence="7" type="ORF">SAMN04487944_108121</name>
</gene>
<evidence type="ECO:0000256" key="3">
    <source>
        <dbReference type="ARBA" id="ARBA00023002"/>
    </source>
</evidence>